<proteinExistence type="predicted"/>
<keyword evidence="2" id="KW-1185">Reference proteome</keyword>
<reference evidence="1" key="1">
    <citation type="submission" date="2020-07" db="EMBL/GenBank/DDBJ databases">
        <title>Multicomponent nature underlies the extraordinary mechanical properties of spider dragline silk.</title>
        <authorList>
            <person name="Kono N."/>
            <person name="Nakamura H."/>
            <person name="Mori M."/>
            <person name="Yoshida Y."/>
            <person name="Ohtoshi R."/>
            <person name="Malay A.D."/>
            <person name="Moran D.A.P."/>
            <person name="Tomita M."/>
            <person name="Numata K."/>
            <person name="Arakawa K."/>
        </authorList>
    </citation>
    <scope>NUCLEOTIDE SEQUENCE</scope>
</reference>
<name>A0A8X6H9N2_TRICU</name>
<comment type="caution">
    <text evidence="1">The sequence shown here is derived from an EMBL/GenBank/DDBJ whole genome shotgun (WGS) entry which is preliminary data.</text>
</comment>
<accession>A0A8X6H9N2</accession>
<dbReference type="AlphaFoldDB" id="A0A8X6H9N2"/>
<gene>
    <name evidence="1" type="ORF">TNCT_153301</name>
</gene>
<evidence type="ECO:0000313" key="1">
    <source>
        <dbReference type="EMBL" id="GFQ82509.1"/>
    </source>
</evidence>
<sequence length="91" mass="10445">MNLKIVSYYYHRPSDWPNRSITSSIITTASMNLMTQRNFGDVQPHLPVGIAPALGHAKPLAEWQGIMVSIKSFHYGRFQWRTKEKGLILMN</sequence>
<evidence type="ECO:0000313" key="2">
    <source>
        <dbReference type="Proteomes" id="UP000887116"/>
    </source>
</evidence>
<dbReference type="OrthoDB" id="10438416at2759"/>
<protein>
    <submittedName>
        <fullName evidence="1">Uncharacterized protein</fullName>
    </submittedName>
</protein>
<dbReference type="EMBL" id="BMAO01012590">
    <property type="protein sequence ID" value="GFQ82509.1"/>
    <property type="molecule type" value="Genomic_DNA"/>
</dbReference>
<organism evidence="1 2">
    <name type="scientific">Trichonephila clavata</name>
    <name type="common">Joro spider</name>
    <name type="synonym">Nephila clavata</name>
    <dbReference type="NCBI Taxonomy" id="2740835"/>
    <lineage>
        <taxon>Eukaryota</taxon>
        <taxon>Metazoa</taxon>
        <taxon>Ecdysozoa</taxon>
        <taxon>Arthropoda</taxon>
        <taxon>Chelicerata</taxon>
        <taxon>Arachnida</taxon>
        <taxon>Araneae</taxon>
        <taxon>Araneomorphae</taxon>
        <taxon>Entelegynae</taxon>
        <taxon>Araneoidea</taxon>
        <taxon>Nephilidae</taxon>
        <taxon>Trichonephila</taxon>
    </lineage>
</organism>
<dbReference type="Proteomes" id="UP000887116">
    <property type="component" value="Unassembled WGS sequence"/>
</dbReference>